<dbReference type="EMBL" id="QSFX01000011">
    <property type="protein sequence ID" value="RHA89281.1"/>
    <property type="molecule type" value="Genomic_DNA"/>
</dbReference>
<evidence type="ECO:0000313" key="2">
    <source>
        <dbReference type="Proteomes" id="UP000283492"/>
    </source>
</evidence>
<dbReference type="GO" id="GO:0015421">
    <property type="term" value="F:ABC-type oligopeptide transporter activity"/>
    <property type="evidence" value="ECO:0007669"/>
    <property type="project" value="TreeGrafter"/>
</dbReference>
<evidence type="ECO:0000313" key="1">
    <source>
        <dbReference type="EMBL" id="RHA89281.1"/>
    </source>
</evidence>
<dbReference type="SUPFAM" id="SSF52540">
    <property type="entry name" value="P-loop containing nucleoside triphosphate hydrolases"/>
    <property type="match status" value="1"/>
</dbReference>
<dbReference type="PANTHER" id="PTHR43394">
    <property type="entry name" value="ATP-DEPENDENT PERMEASE MDL1, MITOCHONDRIAL"/>
    <property type="match status" value="1"/>
</dbReference>
<dbReference type="AlphaFoldDB" id="A0A413TWF0"/>
<name>A0A413TWF0_9FIRM</name>
<dbReference type="InterPro" id="IPR039421">
    <property type="entry name" value="Type_1_exporter"/>
</dbReference>
<sequence>MRNTKIFLLDEITSNIDGLTERNIVQTVFRLSQNHTVIMATHRATTIMQIPRIIVICDVKNVAEGTHEKLLNECMTYKELFEKNRQQLVC</sequence>
<protein>
    <submittedName>
        <fullName evidence="1">Uncharacterized protein</fullName>
    </submittedName>
</protein>
<proteinExistence type="predicted"/>
<comment type="caution">
    <text evidence="1">The sequence shown here is derived from an EMBL/GenBank/DDBJ whole genome shotgun (WGS) entry which is preliminary data.</text>
</comment>
<dbReference type="Proteomes" id="UP000283492">
    <property type="component" value="Unassembled WGS sequence"/>
</dbReference>
<organism evidence="1 2">
    <name type="scientific">Roseburia inulinivorans</name>
    <dbReference type="NCBI Taxonomy" id="360807"/>
    <lineage>
        <taxon>Bacteria</taxon>
        <taxon>Bacillati</taxon>
        <taxon>Bacillota</taxon>
        <taxon>Clostridia</taxon>
        <taxon>Lachnospirales</taxon>
        <taxon>Lachnospiraceae</taxon>
        <taxon>Roseburia</taxon>
    </lineage>
</organism>
<dbReference type="InterPro" id="IPR027417">
    <property type="entry name" value="P-loop_NTPase"/>
</dbReference>
<dbReference type="Gene3D" id="3.40.50.300">
    <property type="entry name" value="P-loop containing nucleotide triphosphate hydrolases"/>
    <property type="match status" value="1"/>
</dbReference>
<dbReference type="PANTHER" id="PTHR43394:SF1">
    <property type="entry name" value="ATP-BINDING CASSETTE SUB-FAMILY B MEMBER 10, MITOCHONDRIAL"/>
    <property type="match status" value="1"/>
</dbReference>
<accession>A0A413TWF0</accession>
<gene>
    <name evidence="1" type="ORF">DW914_07660</name>
</gene>
<reference evidence="1 2" key="1">
    <citation type="submission" date="2018-08" db="EMBL/GenBank/DDBJ databases">
        <title>A genome reference for cultivated species of the human gut microbiota.</title>
        <authorList>
            <person name="Zou Y."/>
            <person name="Xue W."/>
            <person name="Luo G."/>
        </authorList>
    </citation>
    <scope>NUCLEOTIDE SEQUENCE [LARGE SCALE GENOMIC DNA]</scope>
    <source>
        <strain evidence="1 2">AM42-1AC</strain>
    </source>
</reference>